<evidence type="ECO:0000313" key="7">
    <source>
        <dbReference type="EMBL" id="CAE7297089.1"/>
    </source>
</evidence>
<feature type="transmembrane region" description="Helical" evidence="6">
    <location>
        <begin position="224"/>
        <end position="241"/>
    </location>
</feature>
<gene>
    <name evidence="7" type="ORF">SNAT2548_LOCUS15640</name>
</gene>
<evidence type="ECO:0000256" key="5">
    <source>
        <dbReference type="ARBA" id="ARBA00023136"/>
    </source>
</evidence>
<feature type="transmembrane region" description="Helical" evidence="6">
    <location>
        <begin position="298"/>
        <end position="318"/>
    </location>
</feature>
<dbReference type="Proteomes" id="UP000604046">
    <property type="component" value="Unassembled WGS sequence"/>
</dbReference>
<feature type="transmembrane region" description="Helical" evidence="6">
    <location>
        <begin position="199"/>
        <end position="218"/>
    </location>
</feature>
<evidence type="ECO:0000256" key="6">
    <source>
        <dbReference type="SAM" id="Phobius"/>
    </source>
</evidence>
<name>A0A812NAS6_9DINO</name>
<organism evidence="7 8">
    <name type="scientific">Symbiodinium natans</name>
    <dbReference type="NCBI Taxonomy" id="878477"/>
    <lineage>
        <taxon>Eukaryota</taxon>
        <taxon>Sar</taxon>
        <taxon>Alveolata</taxon>
        <taxon>Dinophyceae</taxon>
        <taxon>Suessiales</taxon>
        <taxon>Symbiodiniaceae</taxon>
        <taxon>Symbiodinium</taxon>
    </lineage>
</organism>
<keyword evidence="3 6" id="KW-0812">Transmembrane</keyword>
<comment type="caution">
    <text evidence="7">The sequence shown here is derived from an EMBL/GenBank/DDBJ whole genome shotgun (WGS) entry which is preliminary data.</text>
</comment>
<protein>
    <submittedName>
        <fullName evidence="7">Uncharacterized protein</fullName>
    </submittedName>
</protein>
<accession>A0A812NAS6</accession>
<evidence type="ECO:0000256" key="2">
    <source>
        <dbReference type="ARBA" id="ARBA00008789"/>
    </source>
</evidence>
<evidence type="ECO:0000256" key="3">
    <source>
        <dbReference type="ARBA" id="ARBA00022692"/>
    </source>
</evidence>
<sequence>MTEDLSQHLLNCQSRPNCRVYLTEDTICEPYWWWFGLSAAILLVSTSISAYFYSSGARAGGPVRQCALFLASMFQLSYLVDLCNAISGRDQHEDGREAILVRDIAVKMLECTPQLYLQSYVFLLTVSVHRDLFRVTSVLTSAVSLSVGLTKFWAAAAPRFERFFPRFRQKVAFGAFLASDQLLRAAGYAFAFSRAVRPIGIPLAVLFLLVAFVVSWKVEGSPCIGFLSGIVGGILVPLSSLGDCLRPAQAKSRMKDTCWRTFYIYGLLPFRYLEMTIYGLLGLTIAKTTCGLPPIDEVAMFFGLMAFNLVLLVFMRTCMSWENRESRKGIEGQVQSGMELEAVTFGIPFPGIE</sequence>
<dbReference type="EMBL" id="CAJNDS010002035">
    <property type="protein sequence ID" value="CAE7297089.1"/>
    <property type="molecule type" value="Genomic_DNA"/>
</dbReference>
<keyword evidence="5 6" id="KW-0472">Membrane</keyword>
<feature type="transmembrane region" description="Helical" evidence="6">
    <location>
        <begin position="31"/>
        <end position="54"/>
    </location>
</feature>
<keyword evidence="4 6" id="KW-1133">Transmembrane helix</keyword>
<comment type="subcellular location">
    <subcellularLocation>
        <location evidence="1">Membrane</location>
        <topology evidence="1">Multi-pass membrane protein</topology>
    </subcellularLocation>
</comment>
<dbReference type="Pfam" id="PF09815">
    <property type="entry name" value="XK-related"/>
    <property type="match status" value="1"/>
</dbReference>
<comment type="similarity">
    <text evidence="2">Belongs to the XK family.</text>
</comment>
<proteinExistence type="inferred from homology"/>
<dbReference type="InterPro" id="IPR018629">
    <property type="entry name" value="XK-rel"/>
</dbReference>
<reference evidence="7" key="1">
    <citation type="submission" date="2021-02" db="EMBL/GenBank/DDBJ databases">
        <authorList>
            <person name="Dougan E. K."/>
            <person name="Rhodes N."/>
            <person name="Thang M."/>
            <person name="Chan C."/>
        </authorList>
    </citation>
    <scope>NUCLEOTIDE SEQUENCE</scope>
</reference>
<evidence type="ECO:0000256" key="4">
    <source>
        <dbReference type="ARBA" id="ARBA00022989"/>
    </source>
</evidence>
<evidence type="ECO:0000313" key="8">
    <source>
        <dbReference type="Proteomes" id="UP000604046"/>
    </source>
</evidence>
<dbReference type="OrthoDB" id="449131at2759"/>
<dbReference type="AlphaFoldDB" id="A0A812NAS6"/>
<feature type="transmembrane region" description="Helical" evidence="6">
    <location>
        <begin position="262"/>
        <end position="286"/>
    </location>
</feature>
<evidence type="ECO:0000256" key="1">
    <source>
        <dbReference type="ARBA" id="ARBA00004141"/>
    </source>
</evidence>
<keyword evidence="8" id="KW-1185">Reference proteome</keyword>